<name>A0A2U1KGP3_ARTAN</name>
<dbReference type="EMBL" id="PKPP01019353">
    <property type="protein sequence ID" value="PWA35793.1"/>
    <property type="molecule type" value="Genomic_DNA"/>
</dbReference>
<sequence length="113" mass="12192">METLAPGLEVDANVIDCLGAILNQEKHSRDAGCPLRHFFPTGCITVAMFNGTLKTEDAKFEDFEKEISAQFKNDVGGLALDGVVLLNAIGSFIALVLFASFLFESSWMTGCCP</sequence>
<organism evidence="2 3">
    <name type="scientific">Artemisia annua</name>
    <name type="common">Sweet wormwood</name>
    <dbReference type="NCBI Taxonomy" id="35608"/>
    <lineage>
        <taxon>Eukaryota</taxon>
        <taxon>Viridiplantae</taxon>
        <taxon>Streptophyta</taxon>
        <taxon>Embryophyta</taxon>
        <taxon>Tracheophyta</taxon>
        <taxon>Spermatophyta</taxon>
        <taxon>Magnoliopsida</taxon>
        <taxon>eudicotyledons</taxon>
        <taxon>Gunneridae</taxon>
        <taxon>Pentapetalae</taxon>
        <taxon>asterids</taxon>
        <taxon>campanulids</taxon>
        <taxon>Asterales</taxon>
        <taxon>Asteraceae</taxon>
        <taxon>Asteroideae</taxon>
        <taxon>Anthemideae</taxon>
        <taxon>Artemisiinae</taxon>
        <taxon>Artemisia</taxon>
    </lineage>
</organism>
<protein>
    <submittedName>
        <fullName evidence="2">Uncharacterized protein</fullName>
    </submittedName>
</protein>
<comment type="caution">
    <text evidence="2">The sequence shown here is derived from an EMBL/GenBank/DDBJ whole genome shotgun (WGS) entry which is preliminary data.</text>
</comment>
<keyword evidence="3" id="KW-1185">Reference proteome</keyword>
<evidence type="ECO:0000313" key="3">
    <source>
        <dbReference type="Proteomes" id="UP000245207"/>
    </source>
</evidence>
<proteinExistence type="predicted"/>
<reference evidence="2 3" key="1">
    <citation type="journal article" date="2018" name="Mol. Plant">
        <title>The genome of Artemisia annua provides insight into the evolution of Asteraceae family and artemisinin biosynthesis.</title>
        <authorList>
            <person name="Shen Q."/>
            <person name="Zhang L."/>
            <person name="Liao Z."/>
            <person name="Wang S."/>
            <person name="Yan T."/>
            <person name="Shi P."/>
            <person name="Liu M."/>
            <person name="Fu X."/>
            <person name="Pan Q."/>
            <person name="Wang Y."/>
            <person name="Lv Z."/>
            <person name="Lu X."/>
            <person name="Zhang F."/>
            <person name="Jiang W."/>
            <person name="Ma Y."/>
            <person name="Chen M."/>
            <person name="Hao X."/>
            <person name="Li L."/>
            <person name="Tang Y."/>
            <person name="Lv G."/>
            <person name="Zhou Y."/>
            <person name="Sun X."/>
            <person name="Brodelius P.E."/>
            <person name="Rose J.K.C."/>
            <person name="Tang K."/>
        </authorList>
    </citation>
    <scope>NUCLEOTIDE SEQUENCE [LARGE SCALE GENOMIC DNA]</scope>
    <source>
        <strain evidence="3">cv. Huhao1</strain>
        <tissue evidence="2">Leaf</tissue>
    </source>
</reference>
<dbReference type="Proteomes" id="UP000245207">
    <property type="component" value="Unassembled WGS sequence"/>
</dbReference>
<evidence type="ECO:0000256" key="1">
    <source>
        <dbReference type="SAM" id="Phobius"/>
    </source>
</evidence>
<dbReference type="AlphaFoldDB" id="A0A2U1KGP3"/>
<keyword evidence="1" id="KW-0812">Transmembrane</keyword>
<keyword evidence="1" id="KW-1133">Transmembrane helix</keyword>
<gene>
    <name evidence="2" type="ORF">CTI12_AA605610</name>
</gene>
<feature type="transmembrane region" description="Helical" evidence="1">
    <location>
        <begin position="83"/>
        <end position="103"/>
    </location>
</feature>
<keyword evidence="1" id="KW-0472">Membrane</keyword>
<evidence type="ECO:0000313" key="2">
    <source>
        <dbReference type="EMBL" id="PWA35793.1"/>
    </source>
</evidence>
<accession>A0A2U1KGP3</accession>